<name>A0A5Q0M8C8_VARPD</name>
<dbReference type="AlphaFoldDB" id="A0A5Q0M8C8"/>
<dbReference type="Proteomes" id="UP000326780">
    <property type="component" value="Chromosome"/>
</dbReference>
<dbReference type="RefSeq" id="WP_153283275.1">
    <property type="nucleotide sequence ID" value="NZ_CP045644.1"/>
</dbReference>
<evidence type="ECO:0000313" key="2">
    <source>
        <dbReference type="Proteomes" id="UP000326780"/>
    </source>
</evidence>
<dbReference type="EMBL" id="CP045644">
    <property type="protein sequence ID" value="QFZ84652.1"/>
    <property type="molecule type" value="Genomic_DNA"/>
</dbReference>
<accession>A0A5Q0M8C8</accession>
<sequence length="71" mass="7358">MSTGEQPPEGGVTPAQVLKTNPAPWNTVTYTDGTIRVYDATGREVGLLSILAFAVGLANATTVRRPEGTAA</sequence>
<protein>
    <submittedName>
        <fullName evidence="1">Uncharacterized protein</fullName>
    </submittedName>
</protein>
<proteinExistence type="predicted"/>
<reference evidence="1 2" key="1">
    <citation type="submission" date="2019-10" db="EMBL/GenBank/DDBJ databases">
        <title>Complete genome sequence of Variovorax paradoxus 5C-2.</title>
        <authorList>
            <person name="Gogoleva N.E."/>
            <person name="Balkin A.S."/>
        </authorList>
    </citation>
    <scope>NUCLEOTIDE SEQUENCE [LARGE SCALE GENOMIC DNA]</scope>
    <source>
        <strain evidence="1 2">5C-2</strain>
    </source>
</reference>
<gene>
    <name evidence="1" type="ORF">GFK26_18670</name>
</gene>
<evidence type="ECO:0000313" key="1">
    <source>
        <dbReference type="EMBL" id="QFZ84652.1"/>
    </source>
</evidence>
<organism evidence="1 2">
    <name type="scientific">Variovorax paradoxus</name>
    <dbReference type="NCBI Taxonomy" id="34073"/>
    <lineage>
        <taxon>Bacteria</taxon>
        <taxon>Pseudomonadati</taxon>
        <taxon>Pseudomonadota</taxon>
        <taxon>Betaproteobacteria</taxon>
        <taxon>Burkholderiales</taxon>
        <taxon>Comamonadaceae</taxon>
        <taxon>Variovorax</taxon>
    </lineage>
</organism>